<reference evidence="2" key="2">
    <citation type="submission" date="2021-04" db="EMBL/GenBank/DDBJ databases">
        <authorList>
            <person name="Gilroy R."/>
        </authorList>
    </citation>
    <scope>NUCLEOTIDE SEQUENCE</scope>
    <source>
        <strain evidence="2">14975</strain>
    </source>
</reference>
<accession>A0A9D2AHU0</accession>
<evidence type="ECO:0000256" key="1">
    <source>
        <dbReference type="SAM" id="Coils"/>
    </source>
</evidence>
<gene>
    <name evidence="2" type="ORF">H9862_03840</name>
</gene>
<reference evidence="2" key="1">
    <citation type="journal article" date="2021" name="PeerJ">
        <title>Extensive microbial diversity within the chicken gut microbiome revealed by metagenomics and culture.</title>
        <authorList>
            <person name="Gilroy R."/>
            <person name="Ravi A."/>
            <person name="Getino M."/>
            <person name="Pursley I."/>
            <person name="Horton D.L."/>
            <person name="Alikhan N.F."/>
            <person name="Baker D."/>
            <person name="Gharbi K."/>
            <person name="Hall N."/>
            <person name="Watson M."/>
            <person name="Adriaenssens E.M."/>
            <person name="Foster-Nyarko E."/>
            <person name="Jarju S."/>
            <person name="Secka A."/>
            <person name="Antonio M."/>
            <person name="Oren A."/>
            <person name="Chaudhuri R.R."/>
            <person name="La Ragione R."/>
            <person name="Hildebrand F."/>
            <person name="Pallen M.J."/>
        </authorList>
    </citation>
    <scope>NUCLEOTIDE SEQUENCE</scope>
    <source>
        <strain evidence="2">14975</strain>
    </source>
</reference>
<evidence type="ECO:0000313" key="3">
    <source>
        <dbReference type="Proteomes" id="UP000823964"/>
    </source>
</evidence>
<dbReference type="AlphaFoldDB" id="A0A9D2AHU0"/>
<proteinExistence type="predicted"/>
<protein>
    <submittedName>
        <fullName evidence="2">Uncharacterized protein</fullName>
    </submittedName>
</protein>
<dbReference type="EMBL" id="DXFQ01000059">
    <property type="protein sequence ID" value="HIX19718.1"/>
    <property type="molecule type" value="Genomic_DNA"/>
</dbReference>
<name>A0A9D2AHU0_9BACT</name>
<sequence length="280" mass="31445">MSNGRMIAKMFFALWAGLAITVFPGSLQEARSSASAREKLQQPDDQGVKALTAEELCDRLLEQARLIDRQLRSVTDQASADRAADELDASINKMLHLLSRLEELSPADADESQRMMDKLNDLVRIAQNYTSLISRIVEVNAYGSEKLMRVLETYKMLDFCVGSDSSSSSDSGHQAVFEEMGDCLDDVLYLVRKAKDKESAQEAVKKLAPLVVKLEGLRRSIDAQPGILSESRSDALRRNLQRIRRLQTELSEQNERLRGKGYFEAPVLEVMIRDCERACI</sequence>
<evidence type="ECO:0000313" key="2">
    <source>
        <dbReference type="EMBL" id="HIX19718.1"/>
    </source>
</evidence>
<comment type="caution">
    <text evidence="2">The sequence shown here is derived from an EMBL/GenBank/DDBJ whole genome shotgun (WGS) entry which is preliminary data.</text>
</comment>
<keyword evidence="1" id="KW-0175">Coiled coil</keyword>
<organism evidence="2 3">
    <name type="scientific">Candidatus Akkermansia intestinigallinarum</name>
    <dbReference type="NCBI Taxonomy" id="2838431"/>
    <lineage>
        <taxon>Bacteria</taxon>
        <taxon>Pseudomonadati</taxon>
        <taxon>Verrucomicrobiota</taxon>
        <taxon>Verrucomicrobiia</taxon>
        <taxon>Verrucomicrobiales</taxon>
        <taxon>Akkermansiaceae</taxon>
        <taxon>Akkermansia</taxon>
    </lineage>
</organism>
<dbReference type="Proteomes" id="UP000823964">
    <property type="component" value="Unassembled WGS sequence"/>
</dbReference>
<feature type="coiled-coil region" evidence="1">
    <location>
        <begin position="233"/>
        <end position="260"/>
    </location>
</feature>